<name>A0A5N0UKP5_9PSEU</name>
<feature type="domain" description="AB hydrolase-1" evidence="1">
    <location>
        <begin position="60"/>
        <end position="307"/>
    </location>
</feature>
<evidence type="ECO:0000259" key="1">
    <source>
        <dbReference type="Pfam" id="PF12697"/>
    </source>
</evidence>
<keyword evidence="3" id="KW-1185">Reference proteome</keyword>
<dbReference type="Pfam" id="PF12697">
    <property type="entry name" value="Abhydrolase_6"/>
    <property type="match status" value="1"/>
</dbReference>
<dbReference type="GO" id="GO:0046464">
    <property type="term" value="P:acylglycerol catabolic process"/>
    <property type="evidence" value="ECO:0007669"/>
    <property type="project" value="TreeGrafter"/>
</dbReference>
<dbReference type="PANTHER" id="PTHR43798">
    <property type="entry name" value="MONOACYLGLYCEROL LIPASE"/>
    <property type="match status" value="1"/>
</dbReference>
<proteinExistence type="predicted"/>
<gene>
    <name evidence="2" type="ORF">FPZ12_043260</name>
</gene>
<dbReference type="AlphaFoldDB" id="A0A5N0UKP5"/>
<dbReference type="RefSeq" id="WP_144758741.1">
    <property type="nucleotide sequence ID" value="NZ_VMNW02000141.1"/>
</dbReference>
<comment type="caution">
    <text evidence="2">The sequence shown here is derived from an EMBL/GenBank/DDBJ whole genome shotgun (WGS) entry which is preliminary data.</text>
</comment>
<sequence>MHYLGAAALRAATWGLVRGRERVAPLVPVCPSRSYQVIADDGTELYAEASGDPAAPVTYVLCHGYALTSASWCFQRAALSAHARVVTWDQRGHGRSARGPATNATIDQLGRDLLSVLEQTCQGGPVVLAGHSMGGMTVMALAEARPDLFGDPVTAVALLATTAAPVARDPLQGLAHRLGPAALAGLSRVPGVLRVGPVRELTRSLVSWHGFSGAADAGLTDFLLEMIESVPLEVLGDFLPCFRQHDKRAALSVLGNVDCLVMAGAADTITPCGESEMIAAAVPSARLVVLPSAGHAFLLEQPGEVNAQLLRLGGDFARLRTA</sequence>
<dbReference type="GO" id="GO:0016020">
    <property type="term" value="C:membrane"/>
    <property type="evidence" value="ECO:0007669"/>
    <property type="project" value="TreeGrafter"/>
</dbReference>
<dbReference type="Gene3D" id="3.40.50.1820">
    <property type="entry name" value="alpha/beta hydrolase"/>
    <property type="match status" value="1"/>
</dbReference>
<dbReference type="InterPro" id="IPR000073">
    <property type="entry name" value="AB_hydrolase_1"/>
</dbReference>
<dbReference type="InterPro" id="IPR050266">
    <property type="entry name" value="AB_hydrolase_sf"/>
</dbReference>
<protein>
    <submittedName>
        <fullName evidence="2">Alpha/beta hydrolase</fullName>
    </submittedName>
</protein>
<dbReference type="OrthoDB" id="5422338at2"/>
<dbReference type="GO" id="GO:0047372">
    <property type="term" value="F:monoacylglycerol lipase activity"/>
    <property type="evidence" value="ECO:0007669"/>
    <property type="project" value="TreeGrafter"/>
</dbReference>
<dbReference type="EMBL" id="VMNW02000141">
    <property type="protein sequence ID" value="KAA9149458.1"/>
    <property type="molecule type" value="Genomic_DNA"/>
</dbReference>
<accession>A0A5N0UKP5</accession>
<evidence type="ECO:0000313" key="3">
    <source>
        <dbReference type="Proteomes" id="UP000319769"/>
    </source>
</evidence>
<dbReference type="InterPro" id="IPR029058">
    <property type="entry name" value="AB_hydrolase_fold"/>
</dbReference>
<reference evidence="2" key="1">
    <citation type="submission" date="2019-09" db="EMBL/GenBank/DDBJ databases">
        <authorList>
            <person name="Teo W.F.A."/>
            <person name="Duangmal K."/>
        </authorList>
    </citation>
    <scope>NUCLEOTIDE SEQUENCE [LARGE SCALE GENOMIC DNA]</scope>
    <source>
        <strain evidence="2">K81G1</strain>
    </source>
</reference>
<dbReference type="Proteomes" id="UP000319769">
    <property type="component" value="Unassembled WGS sequence"/>
</dbReference>
<keyword evidence="2" id="KW-0378">Hydrolase</keyword>
<dbReference type="PRINTS" id="PR00111">
    <property type="entry name" value="ABHYDROLASE"/>
</dbReference>
<evidence type="ECO:0000313" key="2">
    <source>
        <dbReference type="EMBL" id="KAA9149458.1"/>
    </source>
</evidence>
<organism evidence="2 3">
    <name type="scientific">Amycolatopsis acidicola</name>
    <dbReference type="NCBI Taxonomy" id="2596893"/>
    <lineage>
        <taxon>Bacteria</taxon>
        <taxon>Bacillati</taxon>
        <taxon>Actinomycetota</taxon>
        <taxon>Actinomycetes</taxon>
        <taxon>Pseudonocardiales</taxon>
        <taxon>Pseudonocardiaceae</taxon>
        <taxon>Amycolatopsis</taxon>
    </lineage>
</organism>
<dbReference type="PANTHER" id="PTHR43798:SF5">
    <property type="entry name" value="MONOACYLGLYCEROL LIPASE ABHD6"/>
    <property type="match status" value="1"/>
</dbReference>
<dbReference type="SUPFAM" id="SSF53474">
    <property type="entry name" value="alpha/beta-Hydrolases"/>
    <property type="match status" value="1"/>
</dbReference>